<dbReference type="PANTHER" id="PTHR21017">
    <property type="entry name" value="NIPSNAP-RELATED"/>
    <property type="match status" value="1"/>
</dbReference>
<dbReference type="FunFam" id="3.30.70.100:FF:000003">
    <property type="entry name" value="Protein NipSnap homolog 2"/>
    <property type="match status" value="1"/>
</dbReference>
<dbReference type="RefSeq" id="XP_003742736.1">
    <property type="nucleotide sequence ID" value="XM_003742688.1"/>
</dbReference>
<dbReference type="AlphaFoldDB" id="A0AAJ6QSV5"/>
<dbReference type="SUPFAM" id="SSF54909">
    <property type="entry name" value="Dimeric alpha+beta barrel"/>
    <property type="match status" value="2"/>
</dbReference>
<dbReference type="GO" id="GO:0000423">
    <property type="term" value="P:mitophagy"/>
    <property type="evidence" value="ECO:0007669"/>
    <property type="project" value="UniProtKB-ARBA"/>
</dbReference>
<dbReference type="InterPro" id="IPR051557">
    <property type="entry name" value="NipSnap_domain"/>
</dbReference>
<dbReference type="GeneID" id="100908596"/>
<feature type="domain" description="NIPSNAP" evidence="2">
    <location>
        <begin position="177"/>
        <end position="272"/>
    </location>
</feature>
<dbReference type="GO" id="GO:0005739">
    <property type="term" value="C:mitochondrion"/>
    <property type="evidence" value="ECO:0007669"/>
    <property type="project" value="TreeGrafter"/>
</dbReference>
<dbReference type="Proteomes" id="UP000694867">
    <property type="component" value="Unplaced"/>
</dbReference>
<name>A0AAJ6QSV5_9ACAR</name>
<dbReference type="InterPro" id="IPR011008">
    <property type="entry name" value="Dimeric_a/b-barrel"/>
</dbReference>
<protein>
    <submittedName>
        <fullName evidence="4">Protein NipSnap</fullName>
    </submittedName>
</protein>
<evidence type="ECO:0000259" key="2">
    <source>
        <dbReference type="Pfam" id="PF07978"/>
    </source>
</evidence>
<dbReference type="InterPro" id="IPR012577">
    <property type="entry name" value="NIPSNAP"/>
</dbReference>
<organism evidence="3 4">
    <name type="scientific">Galendromus occidentalis</name>
    <name type="common">western predatory mite</name>
    <dbReference type="NCBI Taxonomy" id="34638"/>
    <lineage>
        <taxon>Eukaryota</taxon>
        <taxon>Metazoa</taxon>
        <taxon>Ecdysozoa</taxon>
        <taxon>Arthropoda</taxon>
        <taxon>Chelicerata</taxon>
        <taxon>Arachnida</taxon>
        <taxon>Acari</taxon>
        <taxon>Parasitiformes</taxon>
        <taxon>Mesostigmata</taxon>
        <taxon>Gamasina</taxon>
        <taxon>Phytoseioidea</taxon>
        <taxon>Phytoseiidae</taxon>
        <taxon>Typhlodrominae</taxon>
        <taxon>Galendromus</taxon>
    </lineage>
</organism>
<reference evidence="4" key="1">
    <citation type="submission" date="2025-08" db="UniProtKB">
        <authorList>
            <consortium name="RefSeq"/>
        </authorList>
    </citation>
    <scope>IDENTIFICATION</scope>
</reference>
<keyword evidence="3" id="KW-1185">Reference proteome</keyword>
<evidence type="ECO:0000313" key="3">
    <source>
        <dbReference type="Proteomes" id="UP000694867"/>
    </source>
</evidence>
<dbReference type="Gene3D" id="3.30.70.100">
    <property type="match status" value="2"/>
</dbReference>
<evidence type="ECO:0000256" key="1">
    <source>
        <dbReference type="ARBA" id="ARBA00005291"/>
    </source>
</evidence>
<proteinExistence type="inferred from homology"/>
<evidence type="ECO:0000313" key="4">
    <source>
        <dbReference type="RefSeq" id="XP_003742736.1"/>
    </source>
</evidence>
<gene>
    <name evidence="4" type="primary">LOC100908596</name>
</gene>
<dbReference type="KEGG" id="goe:100908596"/>
<sequence>MNCTLTKLNHLRSFASSSIRALSVGSARSSDRESWLSKLLHVRTIDPGKSSHSITLADPKAEKIYELQVHNAYPKDRDQYISAYEKYVAAIARKVSTAEHIGSWQVVIGDQDQFVHVWRHSAGYPSASDFVWAHVKDDEIRGLVADQNKLIRSRENTFMLAFSFWGHPEPKANGGIYEMRSYILKPGTMSEWGNNWARGITFRRENAVAGFFSQIGQLHMVHHFWTYKSLTDRKQTRERNWQKPGWDECVAYTVPLIREMRSRWLFALPFSPLK</sequence>
<dbReference type="PANTHER" id="PTHR21017:SF17">
    <property type="entry name" value="PROTEIN NIPSNAP"/>
    <property type="match status" value="1"/>
</dbReference>
<dbReference type="CTD" id="32573"/>
<dbReference type="Pfam" id="PF07978">
    <property type="entry name" value="NIPSNAP"/>
    <property type="match status" value="1"/>
</dbReference>
<comment type="similarity">
    <text evidence="1">Belongs to the NipSnap family.</text>
</comment>
<accession>A0AAJ6QSV5</accession>